<dbReference type="Proteomes" id="UP001232973">
    <property type="component" value="Unassembled WGS sequence"/>
</dbReference>
<keyword evidence="7" id="KW-1185">Reference proteome</keyword>
<accession>A0ABT9XFG7</accession>
<organism evidence="6 7">
    <name type="scientific">Alicyclobacillus cycloheptanicus</name>
    <dbReference type="NCBI Taxonomy" id="1457"/>
    <lineage>
        <taxon>Bacteria</taxon>
        <taxon>Bacillati</taxon>
        <taxon>Bacillota</taxon>
        <taxon>Bacilli</taxon>
        <taxon>Bacillales</taxon>
        <taxon>Alicyclobacillaceae</taxon>
        <taxon>Alicyclobacillus</taxon>
    </lineage>
</organism>
<feature type="signal peptide" evidence="4">
    <location>
        <begin position="1"/>
        <end position="22"/>
    </location>
</feature>
<dbReference type="Pfam" id="PF00496">
    <property type="entry name" value="SBP_bac_5"/>
    <property type="match status" value="1"/>
</dbReference>
<sequence>MKRKRITITLASMAIGLSAVLAGCSNQAPGSSNAGGNSSGSGAAAAGVIKVGLDVDAENLDPRLSTNTTDQRVEDLVYEGLVRLDSKLNPEPDLATSWSNPNPTTWIFHLRQGVKFQDGTPLTAEDVKYTYESEINPSTKAPYASLYQPIKTIKILNNSTIEFDLSEPYAPLLSYMTLGIVPEHIATKSGDPLQTHPVGTGPYKFVSWTKNSKIVLQANSNYWAGAPKTNEIDYDIIPDNSTRAAALESGGVDLVQSPLSPQDVTRIEKESQYVVDQTTGLGFDYLNFNFKNQFLKDPKVREAIASLIDKQSITSSIYQGLDTPGVSVLLPNSWAYTSSTPQYNYDPAKAKQLLESDGWTLGSDGVFEKNGQKLTITLSTHSEDPNRVQTVQYLQNVLQQNGIQTKVSIAPWATFQSNLIAGKYDIALLGWLNLVDPDRAMYTQFYTGGTNNWGSYSNPQVDKLLSEGRAVQQQTQRAAIYQQAAALINKDVAYDVIGYQKYVVMYTKNLTGFQYNPSGSLYGLWKAELK</sequence>
<comment type="caution">
    <text evidence="6">The sequence shown here is derived from an EMBL/GenBank/DDBJ whole genome shotgun (WGS) entry which is preliminary data.</text>
</comment>
<dbReference type="PROSITE" id="PS51257">
    <property type="entry name" value="PROKAR_LIPOPROTEIN"/>
    <property type="match status" value="1"/>
</dbReference>
<evidence type="ECO:0000256" key="2">
    <source>
        <dbReference type="ARBA" id="ARBA00022448"/>
    </source>
</evidence>
<dbReference type="PIRSF" id="PIRSF002741">
    <property type="entry name" value="MppA"/>
    <property type="match status" value="1"/>
</dbReference>
<dbReference type="RefSeq" id="WP_274454833.1">
    <property type="nucleotide sequence ID" value="NZ_CP067097.1"/>
</dbReference>
<dbReference type="InterPro" id="IPR039424">
    <property type="entry name" value="SBP_5"/>
</dbReference>
<evidence type="ECO:0000313" key="6">
    <source>
        <dbReference type="EMBL" id="MDQ0189043.1"/>
    </source>
</evidence>
<reference evidence="6 7" key="1">
    <citation type="submission" date="2023-07" db="EMBL/GenBank/DDBJ databases">
        <title>Genomic Encyclopedia of Type Strains, Phase IV (KMG-IV): sequencing the most valuable type-strain genomes for metagenomic binning, comparative biology and taxonomic classification.</title>
        <authorList>
            <person name="Goeker M."/>
        </authorList>
    </citation>
    <scope>NUCLEOTIDE SEQUENCE [LARGE SCALE GENOMIC DNA]</scope>
    <source>
        <strain evidence="6 7">DSM 4006</strain>
    </source>
</reference>
<dbReference type="InterPro" id="IPR030678">
    <property type="entry name" value="Peptide/Ni-bd"/>
</dbReference>
<comment type="similarity">
    <text evidence="1">Belongs to the bacterial solute-binding protein 5 family.</text>
</comment>
<dbReference type="SUPFAM" id="SSF53850">
    <property type="entry name" value="Periplasmic binding protein-like II"/>
    <property type="match status" value="1"/>
</dbReference>
<dbReference type="Gene3D" id="3.40.190.10">
    <property type="entry name" value="Periplasmic binding protein-like II"/>
    <property type="match status" value="1"/>
</dbReference>
<dbReference type="PANTHER" id="PTHR30290:SF9">
    <property type="entry name" value="OLIGOPEPTIDE-BINDING PROTEIN APPA"/>
    <property type="match status" value="1"/>
</dbReference>
<keyword evidence="2" id="KW-0813">Transport</keyword>
<feature type="domain" description="Solute-binding protein family 5" evidence="5">
    <location>
        <begin position="90"/>
        <end position="451"/>
    </location>
</feature>
<dbReference type="InterPro" id="IPR000914">
    <property type="entry name" value="SBP_5_dom"/>
</dbReference>
<proteinExistence type="inferred from homology"/>
<dbReference type="PANTHER" id="PTHR30290">
    <property type="entry name" value="PERIPLASMIC BINDING COMPONENT OF ABC TRANSPORTER"/>
    <property type="match status" value="1"/>
</dbReference>
<protein>
    <submittedName>
        <fullName evidence="6">Peptide/nickel transport system substrate-binding protein</fullName>
    </submittedName>
</protein>
<dbReference type="EMBL" id="JAUSTP010000004">
    <property type="protein sequence ID" value="MDQ0189043.1"/>
    <property type="molecule type" value="Genomic_DNA"/>
</dbReference>
<evidence type="ECO:0000256" key="1">
    <source>
        <dbReference type="ARBA" id="ARBA00005695"/>
    </source>
</evidence>
<dbReference type="Gene3D" id="3.10.105.10">
    <property type="entry name" value="Dipeptide-binding Protein, Domain 3"/>
    <property type="match status" value="1"/>
</dbReference>
<evidence type="ECO:0000313" key="7">
    <source>
        <dbReference type="Proteomes" id="UP001232973"/>
    </source>
</evidence>
<evidence type="ECO:0000256" key="3">
    <source>
        <dbReference type="ARBA" id="ARBA00022729"/>
    </source>
</evidence>
<dbReference type="Gene3D" id="3.90.76.10">
    <property type="entry name" value="Dipeptide-binding Protein, Domain 1"/>
    <property type="match status" value="1"/>
</dbReference>
<evidence type="ECO:0000259" key="5">
    <source>
        <dbReference type="Pfam" id="PF00496"/>
    </source>
</evidence>
<evidence type="ECO:0000256" key="4">
    <source>
        <dbReference type="SAM" id="SignalP"/>
    </source>
</evidence>
<dbReference type="CDD" id="cd00995">
    <property type="entry name" value="PBP2_NikA_DppA_OppA_like"/>
    <property type="match status" value="1"/>
</dbReference>
<gene>
    <name evidence="6" type="ORF">J2S03_000859</name>
</gene>
<feature type="chain" id="PRO_5045490552" evidence="4">
    <location>
        <begin position="23"/>
        <end position="530"/>
    </location>
</feature>
<keyword evidence="3 4" id="KW-0732">Signal</keyword>
<name>A0ABT9XFG7_9BACL</name>